<reference evidence="7" key="1">
    <citation type="journal article" date="2023" name="Plant J.">
        <title>The genome of the king protea, Protea cynaroides.</title>
        <authorList>
            <person name="Chang J."/>
            <person name="Duong T.A."/>
            <person name="Schoeman C."/>
            <person name="Ma X."/>
            <person name="Roodt D."/>
            <person name="Barker N."/>
            <person name="Li Z."/>
            <person name="Van de Peer Y."/>
            <person name="Mizrachi E."/>
        </authorList>
    </citation>
    <scope>NUCLEOTIDE SEQUENCE</scope>
    <source>
        <tissue evidence="7">Young leaves</tissue>
    </source>
</reference>
<evidence type="ECO:0000313" key="7">
    <source>
        <dbReference type="EMBL" id="KAJ4978034.1"/>
    </source>
</evidence>
<evidence type="ECO:0000256" key="1">
    <source>
        <dbReference type="ARBA" id="ARBA00009995"/>
    </source>
</evidence>
<evidence type="ECO:0000256" key="4">
    <source>
        <dbReference type="RuleBase" id="RU003718"/>
    </source>
</evidence>
<accession>A0A9Q0KWS1</accession>
<keyword evidence="2 4" id="KW-0328">Glycosyltransferase</keyword>
<keyword evidence="8" id="KW-1185">Reference proteome</keyword>
<evidence type="ECO:0000256" key="5">
    <source>
        <dbReference type="RuleBase" id="RU362057"/>
    </source>
</evidence>
<dbReference type="FunFam" id="3.40.50.2000:FF:000047">
    <property type="entry name" value="Glycosyltransferase"/>
    <property type="match status" value="1"/>
</dbReference>
<evidence type="ECO:0000256" key="2">
    <source>
        <dbReference type="ARBA" id="ARBA00022676"/>
    </source>
</evidence>
<dbReference type="FunFam" id="3.40.50.2000:FF:000071">
    <property type="entry name" value="Glycosyltransferase"/>
    <property type="match status" value="1"/>
</dbReference>
<dbReference type="CDD" id="cd03784">
    <property type="entry name" value="GT1_Gtf-like"/>
    <property type="match status" value="1"/>
</dbReference>
<dbReference type="SUPFAM" id="SSF53756">
    <property type="entry name" value="UDP-Glycosyltransferase/glycogen phosphorylase"/>
    <property type="match status" value="1"/>
</dbReference>
<dbReference type="Gene3D" id="3.40.50.2000">
    <property type="entry name" value="Glycogen Phosphorylase B"/>
    <property type="match status" value="2"/>
</dbReference>
<dbReference type="Pfam" id="PF00201">
    <property type="entry name" value="UDPGT"/>
    <property type="match status" value="1"/>
</dbReference>
<proteinExistence type="inferred from homology"/>
<name>A0A9Q0KWS1_9MAGN</name>
<dbReference type="PROSITE" id="PS00375">
    <property type="entry name" value="UDPGT"/>
    <property type="match status" value="1"/>
</dbReference>
<keyword evidence="3 4" id="KW-0808">Transferase</keyword>
<organism evidence="7 8">
    <name type="scientific">Protea cynaroides</name>
    <dbReference type="NCBI Taxonomy" id="273540"/>
    <lineage>
        <taxon>Eukaryota</taxon>
        <taxon>Viridiplantae</taxon>
        <taxon>Streptophyta</taxon>
        <taxon>Embryophyta</taxon>
        <taxon>Tracheophyta</taxon>
        <taxon>Spermatophyta</taxon>
        <taxon>Magnoliopsida</taxon>
        <taxon>Proteales</taxon>
        <taxon>Proteaceae</taxon>
        <taxon>Protea</taxon>
    </lineage>
</organism>
<dbReference type="InterPro" id="IPR002213">
    <property type="entry name" value="UDP_glucos_trans"/>
</dbReference>
<evidence type="ECO:0000259" key="6">
    <source>
        <dbReference type="Pfam" id="PF26168"/>
    </source>
</evidence>
<dbReference type="Pfam" id="PF26168">
    <property type="entry name" value="Glyco_transf_N"/>
    <property type="match status" value="1"/>
</dbReference>
<dbReference type="GO" id="GO:0035251">
    <property type="term" value="F:UDP-glucosyltransferase activity"/>
    <property type="evidence" value="ECO:0007669"/>
    <property type="project" value="TreeGrafter"/>
</dbReference>
<dbReference type="PANTHER" id="PTHR48047:SF182">
    <property type="entry name" value="GLYCOSYLTRANSFERASE"/>
    <property type="match status" value="1"/>
</dbReference>
<dbReference type="PANTHER" id="PTHR48047">
    <property type="entry name" value="GLYCOSYLTRANSFERASE"/>
    <property type="match status" value="1"/>
</dbReference>
<dbReference type="OrthoDB" id="5835829at2759"/>
<sequence>MAWIDDHHELHFILIPLMAQGHMIPMTDIARLLAQRGVTVTIVTTPLNALRLEAIIDRATESGLRIQLLQLRFPNTEVGLPDGCENLDSVPTRKLIKNFFEAASMLRPALEQSLQEMDPNPTCIISDRGHPWTSHTARKFGIPRFFFNGMSCFSLLCSQNLLRHRPHDSVGSNSEPFVVPGMPHRIELTKSQLMGSVRNDEPEFSELQKQMSEAENTSDGVVINSFYELEPSYVNEYQKIMEKKAWCVGPVSLYNREALDKVDRGKKAAIDEDKCLEWLDSREIGSVVYVCLGSLCPLADSQLLEIGFALERSNRPFVWVIRQGSSPEFERFEERIKGRGLLIRGWAPQVFILSHRAVGGFITHCGWNSTLEGVSAGVPMITWPMFADQFYNEKLIVQILGIGIRIGVEFGCSIGEGEKVGVYVKGEEVEKAIEILMDGGEEGEVRRKKAREVGKTANRAVEEGGSSHLNISLFINDIKLQVRQKHSEMLNERS</sequence>
<protein>
    <recommendedName>
        <fullName evidence="5">Glycosyltransferase</fullName>
        <ecNumber evidence="5">2.4.1.-</ecNumber>
    </recommendedName>
</protein>
<dbReference type="EMBL" id="JAMYWD010000002">
    <property type="protein sequence ID" value="KAJ4978034.1"/>
    <property type="molecule type" value="Genomic_DNA"/>
</dbReference>
<evidence type="ECO:0000313" key="8">
    <source>
        <dbReference type="Proteomes" id="UP001141806"/>
    </source>
</evidence>
<dbReference type="AlphaFoldDB" id="A0A9Q0KWS1"/>
<comment type="caution">
    <text evidence="7">The sequence shown here is derived from an EMBL/GenBank/DDBJ whole genome shotgun (WGS) entry which is preliminary data.</text>
</comment>
<dbReference type="EC" id="2.4.1.-" evidence="5"/>
<gene>
    <name evidence="7" type="ORF">NE237_008814</name>
</gene>
<dbReference type="InterPro" id="IPR035595">
    <property type="entry name" value="UDP_glycos_trans_CS"/>
</dbReference>
<dbReference type="Proteomes" id="UP001141806">
    <property type="component" value="Unassembled WGS sequence"/>
</dbReference>
<dbReference type="InterPro" id="IPR058980">
    <property type="entry name" value="Glyco_transf_N"/>
</dbReference>
<feature type="domain" description="Glycosyltransferase N-terminal" evidence="6">
    <location>
        <begin position="12"/>
        <end position="251"/>
    </location>
</feature>
<comment type="similarity">
    <text evidence="1 4">Belongs to the UDP-glycosyltransferase family.</text>
</comment>
<evidence type="ECO:0000256" key="3">
    <source>
        <dbReference type="ARBA" id="ARBA00022679"/>
    </source>
</evidence>